<feature type="compositionally biased region" description="Polar residues" evidence="4">
    <location>
        <begin position="84"/>
        <end position="94"/>
    </location>
</feature>
<feature type="domain" description="HMG box" evidence="5">
    <location>
        <begin position="122"/>
        <end position="199"/>
    </location>
</feature>
<evidence type="ECO:0000259" key="5">
    <source>
        <dbReference type="PROSITE" id="PS50118"/>
    </source>
</evidence>
<dbReference type="Pfam" id="PF00505">
    <property type="entry name" value="HMG_box"/>
    <property type="match status" value="1"/>
</dbReference>
<evidence type="ECO:0000256" key="3">
    <source>
        <dbReference type="PROSITE-ProRule" id="PRU00267"/>
    </source>
</evidence>
<feature type="region of interest" description="Disordered" evidence="4">
    <location>
        <begin position="187"/>
        <end position="229"/>
    </location>
</feature>
<dbReference type="InterPro" id="IPR050140">
    <property type="entry name" value="SRY-related_HMG-box_TF-like"/>
</dbReference>
<dbReference type="AlphaFoldDB" id="A0A9P3PVS3"/>
<dbReference type="Gene3D" id="1.10.30.10">
    <property type="entry name" value="High mobility group box domain"/>
    <property type="match status" value="1"/>
</dbReference>
<dbReference type="GO" id="GO:0001228">
    <property type="term" value="F:DNA-binding transcription activator activity, RNA polymerase II-specific"/>
    <property type="evidence" value="ECO:0007669"/>
    <property type="project" value="TreeGrafter"/>
</dbReference>
<dbReference type="EMBL" id="BRPK01000011">
    <property type="protein sequence ID" value="GLB42469.1"/>
    <property type="molecule type" value="Genomic_DNA"/>
</dbReference>
<proteinExistence type="predicted"/>
<feature type="compositionally biased region" description="Basic and acidic residues" evidence="4">
    <location>
        <begin position="109"/>
        <end position="121"/>
    </location>
</feature>
<feature type="region of interest" description="Disordered" evidence="4">
    <location>
        <begin position="67"/>
        <end position="121"/>
    </location>
</feature>
<dbReference type="GO" id="GO:0030154">
    <property type="term" value="P:cell differentiation"/>
    <property type="evidence" value="ECO:0007669"/>
    <property type="project" value="TreeGrafter"/>
</dbReference>
<dbReference type="PANTHER" id="PTHR10270:SF161">
    <property type="entry name" value="SEX-DETERMINING REGION Y PROTEIN"/>
    <property type="match status" value="1"/>
</dbReference>
<dbReference type="CDD" id="cd01389">
    <property type="entry name" value="HMG-box_ROX1-like"/>
    <property type="match status" value="1"/>
</dbReference>
<feature type="compositionally biased region" description="Basic and acidic residues" evidence="4">
    <location>
        <begin position="1"/>
        <end position="10"/>
    </location>
</feature>
<keyword evidence="3" id="KW-0539">Nucleus</keyword>
<dbReference type="PROSITE" id="PS50118">
    <property type="entry name" value="HMG_BOX_2"/>
    <property type="match status" value="1"/>
</dbReference>
<dbReference type="OrthoDB" id="6247875at2759"/>
<dbReference type="InterPro" id="IPR036910">
    <property type="entry name" value="HMG_box_dom_sf"/>
</dbReference>
<evidence type="ECO:0000256" key="4">
    <source>
        <dbReference type="SAM" id="MobiDB-lite"/>
    </source>
</evidence>
<feature type="region of interest" description="Disordered" evidence="4">
    <location>
        <begin position="354"/>
        <end position="406"/>
    </location>
</feature>
<comment type="caution">
    <text evidence="6">The sequence shown here is derived from an EMBL/GenBank/DDBJ whole genome shotgun (WGS) entry which is preliminary data.</text>
</comment>
<feature type="compositionally biased region" description="Polar residues" evidence="4">
    <location>
        <begin position="384"/>
        <end position="404"/>
    </location>
</feature>
<dbReference type="GO" id="GO:0000978">
    <property type="term" value="F:RNA polymerase II cis-regulatory region sequence-specific DNA binding"/>
    <property type="evidence" value="ECO:0007669"/>
    <property type="project" value="TreeGrafter"/>
</dbReference>
<sequence length="514" mass="57321">MPALRTRDTQSRSLEVTTDTPQPPTLAIISPTPRAFTFPITHNLADSPYSSPSHSPFEPDLRSLALSSSSCVTPPPPPFMRTLSPDSSLTSVSPAPSHKRRKSSCSSDIVERRPKKGDEDYIKRPENAFILFRRKCCEDRQAAQEEASADGPTKKQRQADLSKTISQQWKSLSAEERQYWEQLAKEKKKEHEQMYPNYVYRPQRAKDKDGRSKGKKVKGRKDSEAGDSDSVSFVVPVVQHHRHHGRSASAPTPPPYQSIQIPNVYQMTPSCPTSPSLLPMISRRSSHPDHPEDPMSNFDFQPNEAFMSPPSFGQFEASLQSSEFLRSMFSMAGVPQRESLHPLDVSQEAMLLPPHQSISPSSSAGSGSSGPSSPCSGPFTPSSAVLSQSFSRLSTSNEPSQPEPRSQAEIDLQMEMQLQQEYAQYSWETNQLWSNGNSELLLGDDFDLSAIPPIELGVPKYQEQQAPMQLNGGMEYHPEYQQEFSQEYAQPMEARHFAEDGVLAFDEVMASHGF</sequence>
<dbReference type="SMART" id="SM00398">
    <property type="entry name" value="HMG"/>
    <property type="match status" value="1"/>
</dbReference>
<dbReference type="Proteomes" id="UP001063166">
    <property type="component" value="Unassembled WGS sequence"/>
</dbReference>
<feature type="compositionally biased region" description="Polar residues" evidence="4">
    <location>
        <begin position="11"/>
        <end position="20"/>
    </location>
</feature>
<gene>
    <name evidence="6" type="primary">RFG1</name>
    <name evidence="6" type="ORF">LshimejAT787_1104840</name>
</gene>
<dbReference type="SUPFAM" id="SSF47095">
    <property type="entry name" value="HMG-box"/>
    <property type="match status" value="1"/>
</dbReference>
<feature type="compositionally biased region" description="Low complexity" evidence="4">
    <location>
        <begin position="354"/>
        <end position="383"/>
    </location>
</feature>
<evidence type="ECO:0000256" key="1">
    <source>
        <dbReference type="ARBA" id="ARBA00023125"/>
    </source>
</evidence>
<feature type="region of interest" description="Disordered" evidence="4">
    <location>
        <begin position="1"/>
        <end position="30"/>
    </location>
</feature>
<keyword evidence="1 3" id="KW-0238">DNA-binding</keyword>
<reference evidence="6" key="1">
    <citation type="submission" date="2022-07" db="EMBL/GenBank/DDBJ databases">
        <title>The genome of Lyophyllum shimeji provides insight into the initial evolution of ectomycorrhizal fungal genome.</title>
        <authorList>
            <person name="Kobayashi Y."/>
            <person name="Shibata T."/>
            <person name="Hirakawa H."/>
            <person name="Shigenobu S."/>
            <person name="Nishiyama T."/>
            <person name="Yamada A."/>
            <person name="Hasebe M."/>
            <person name="Kawaguchi M."/>
        </authorList>
    </citation>
    <scope>NUCLEOTIDE SEQUENCE</scope>
    <source>
        <strain evidence="6">AT787</strain>
    </source>
</reference>
<feature type="region of interest" description="Disordered" evidence="4">
    <location>
        <begin position="143"/>
        <end position="162"/>
    </location>
</feature>
<dbReference type="GO" id="GO:0005634">
    <property type="term" value="C:nucleus"/>
    <property type="evidence" value="ECO:0007669"/>
    <property type="project" value="UniProtKB-UniRule"/>
</dbReference>
<keyword evidence="2" id="KW-0804">Transcription</keyword>
<organism evidence="6 7">
    <name type="scientific">Lyophyllum shimeji</name>
    <name type="common">Hon-shimeji</name>
    <name type="synonym">Tricholoma shimeji</name>
    <dbReference type="NCBI Taxonomy" id="47721"/>
    <lineage>
        <taxon>Eukaryota</taxon>
        <taxon>Fungi</taxon>
        <taxon>Dikarya</taxon>
        <taxon>Basidiomycota</taxon>
        <taxon>Agaricomycotina</taxon>
        <taxon>Agaricomycetes</taxon>
        <taxon>Agaricomycetidae</taxon>
        <taxon>Agaricales</taxon>
        <taxon>Tricholomatineae</taxon>
        <taxon>Lyophyllaceae</taxon>
        <taxon>Lyophyllum</taxon>
    </lineage>
</organism>
<keyword evidence="7" id="KW-1185">Reference proteome</keyword>
<protein>
    <submittedName>
        <fullName evidence="6">High mobility group</fullName>
    </submittedName>
</protein>
<dbReference type="PANTHER" id="PTHR10270">
    <property type="entry name" value="SOX TRANSCRIPTION FACTOR"/>
    <property type="match status" value="1"/>
</dbReference>
<evidence type="ECO:0000313" key="6">
    <source>
        <dbReference type="EMBL" id="GLB42469.1"/>
    </source>
</evidence>
<feature type="DNA-binding region" description="HMG box" evidence="3">
    <location>
        <begin position="122"/>
        <end position="199"/>
    </location>
</feature>
<dbReference type="InterPro" id="IPR009071">
    <property type="entry name" value="HMG_box_dom"/>
</dbReference>
<evidence type="ECO:0000313" key="7">
    <source>
        <dbReference type="Proteomes" id="UP001063166"/>
    </source>
</evidence>
<evidence type="ECO:0000256" key="2">
    <source>
        <dbReference type="ARBA" id="ARBA00023163"/>
    </source>
</evidence>
<name>A0A9P3PVS3_LYOSH</name>
<accession>A0A9P3PVS3</accession>